<feature type="non-terminal residue" evidence="2">
    <location>
        <position position="208"/>
    </location>
</feature>
<dbReference type="SUPFAM" id="SSF55154">
    <property type="entry name" value="CYTH-like phosphatases"/>
    <property type="match status" value="1"/>
</dbReference>
<dbReference type="PANTHER" id="PTHR39339">
    <property type="entry name" value="SLR1444 PROTEIN"/>
    <property type="match status" value="1"/>
</dbReference>
<dbReference type="Proteomes" id="UP000766698">
    <property type="component" value="Unassembled WGS sequence"/>
</dbReference>
<dbReference type="Pfam" id="PF05235">
    <property type="entry name" value="CHAD"/>
    <property type="match status" value="1"/>
</dbReference>
<reference evidence="3" key="1">
    <citation type="journal article" date="2020" name="Syst. Appl. Microbiol.">
        <title>Streptomyces alkaliterrae sp. nov., isolated from an alkaline soil, and emended descriptions of Streptomyces alkaliphilus, Streptomyces calidiresistens and Streptomyces durbertensis.</title>
        <authorList>
            <person name="Swiecimska M."/>
            <person name="Golinska P."/>
            <person name="Nouioui I."/>
            <person name="Wypij M."/>
            <person name="Rai M."/>
            <person name="Sangal V."/>
            <person name="Goodfellow M."/>
        </authorList>
    </citation>
    <scope>NUCLEOTIDE SEQUENCE [LARGE SCALE GENOMIC DNA]</scope>
    <source>
        <strain evidence="3">DSM 104538</strain>
    </source>
</reference>
<name>A0ABR6EPV5_9ACTN</name>
<protein>
    <submittedName>
        <fullName evidence="2">CHAD domain-containing protein</fullName>
    </submittedName>
</protein>
<accession>A0ABR6EPV5</accession>
<sequence>LRPVMRLTTTRAVHTLRDAAGNPLAELVRDRVTADREDGQGTARWAEIEVELAEGSGTELLDAVEEALLSAGLRRADTPSKLRRALADTGLAPAPHAVAAPDAEPPRTAGEAVLRYVRTQTAALVALDPAVRRGREDSVHRMRVASRRLRSALRTHRALLDRAATDPIIDELRWFAGELGLERDLEVLSARLRERVDALPADLRPGPV</sequence>
<dbReference type="EMBL" id="WMLF01000910">
    <property type="protein sequence ID" value="MBB1247283.1"/>
    <property type="molecule type" value="Genomic_DNA"/>
</dbReference>
<evidence type="ECO:0000259" key="1">
    <source>
        <dbReference type="PROSITE" id="PS51708"/>
    </source>
</evidence>
<dbReference type="InterPro" id="IPR033469">
    <property type="entry name" value="CYTH-like_dom_sf"/>
</dbReference>
<proteinExistence type="predicted"/>
<evidence type="ECO:0000313" key="3">
    <source>
        <dbReference type="Proteomes" id="UP000766698"/>
    </source>
</evidence>
<evidence type="ECO:0000313" key="2">
    <source>
        <dbReference type="EMBL" id="MBB1247283.1"/>
    </source>
</evidence>
<dbReference type="InterPro" id="IPR007899">
    <property type="entry name" value="CHAD_dom"/>
</dbReference>
<feature type="domain" description="CHAD" evidence="1">
    <location>
        <begin position="106"/>
        <end position="208"/>
    </location>
</feature>
<feature type="non-terminal residue" evidence="2">
    <location>
        <position position="1"/>
    </location>
</feature>
<keyword evidence="3" id="KW-1185">Reference proteome</keyword>
<dbReference type="PANTHER" id="PTHR39339:SF1">
    <property type="entry name" value="CHAD DOMAIN-CONTAINING PROTEIN"/>
    <property type="match status" value="1"/>
</dbReference>
<dbReference type="InterPro" id="IPR038186">
    <property type="entry name" value="CHAD_dom_sf"/>
</dbReference>
<gene>
    <name evidence="2" type="ORF">GL263_27615</name>
</gene>
<dbReference type="PROSITE" id="PS51708">
    <property type="entry name" value="CHAD"/>
    <property type="match status" value="1"/>
</dbReference>
<organism evidence="2 3">
    <name type="scientific">Streptomyces durbertensis</name>
    <dbReference type="NCBI Taxonomy" id="2448886"/>
    <lineage>
        <taxon>Bacteria</taxon>
        <taxon>Bacillati</taxon>
        <taxon>Actinomycetota</taxon>
        <taxon>Actinomycetes</taxon>
        <taxon>Kitasatosporales</taxon>
        <taxon>Streptomycetaceae</taxon>
        <taxon>Streptomyces</taxon>
    </lineage>
</organism>
<dbReference type="Gene3D" id="1.40.20.10">
    <property type="entry name" value="CHAD domain"/>
    <property type="match status" value="1"/>
</dbReference>
<comment type="caution">
    <text evidence="2">The sequence shown here is derived from an EMBL/GenBank/DDBJ whole genome shotgun (WGS) entry which is preliminary data.</text>
</comment>